<dbReference type="AlphaFoldDB" id="A0A2W4WGG0"/>
<gene>
    <name evidence="2" type="ORF">DCF19_03320</name>
</gene>
<dbReference type="InterPro" id="IPR007712">
    <property type="entry name" value="RelE/ParE_toxin"/>
</dbReference>
<reference evidence="2 3" key="1">
    <citation type="submission" date="2018-04" db="EMBL/GenBank/DDBJ databases">
        <authorList>
            <person name="Go L.Y."/>
            <person name="Mitchell J.A."/>
        </authorList>
    </citation>
    <scope>NUCLEOTIDE SEQUENCE [LARGE SCALE GENOMIC DNA]</scope>
    <source>
        <strain evidence="2">ULC066bin1</strain>
    </source>
</reference>
<name>A0A2W4WGG0_9CYAN</name>
<sequence length="105" mass="12308">MNYQILIQPTAFQEIEISYRWMCDNLSADTANNWYYELHDAIASLQTFPNRCPIAPEASIIGREIHQLLIGKRKKYRVLFVVEKEVIAILHVRHSHQSYVGESFE</sequence>
<evidence type="ECO:0000313" key="3">
    <source>
        <dbReference type="Proteomes" id="UP000249467"/>
    </source>
</evidence>
<keyword evidence="1" id="KW-1277">Toxin-antitoxin system</keyword>
<organism evidence="2 3">
    <name type="scientific">Pseudanabaena frigida</name>
    <dbReference type="NCBI Taxonomy" id="945775"/>
    <lineage>
        <taxon>Bacteria</taxon>
        <taxon>Bacillati</taxon>
        <taxon>Cyanobacteriota</taxon>
        <taxon>Cyanophyceae</taxon>
        <taxon>Pseudanabaenales</taxon>
        <taxon>Pseudanabaenaceae</taxon>
        <taxon>Pseudanabaena</taxon>
    </lineage>
</organism>
<evidence type="ECO:0000313" key="2">
    <source>
        <dbReference type="EMBL" id="PZO44244.1"/>
    </source>
</evidence>
<dbReference type="Proteomes" id="UP000249467">
    <property type="component" value="Unassembled WGS sequence"/>
</dbReference>
<dbReference type="EMBL" id="QBML01000003">
    <property type="protein sequence ID" value="PZO44244.1"/>
    <property type="molecule type" value="Genomic_DNA"/>
</dbReference>
<reference evidence="2 3" key="2">
    <citation type="submission" date="2018-06" db="EMBL/GenBank/DDBJ databases">
        <title>Metagenomic assembly of (sub)arctic Cyanobacteria and their associated microbiome from non-axenic cultures.</title>
        <authorList>
            <person name="Baurain D."/>
        </authorList>
    </citation>
    <scope>NUCLEOTIDE SEQUENCE [LARGE SCALE GENOMIC DNA]</scope>
    <source>
        <strain evidence="2">ULC066bin1</strain>
    </source>
</reference>
<comment type="caution">
    <text evidence="2">The sequence shown here is derived from an EMBL/GenBank/DDBJ whole genome shotgun (WGS) entry which is preliminary data.</text>
</comment>
<dbReference type="Pfam" id="PF05016">
    <property type="entry name" value="ParE_toxin"/>
    <property type="match status" value="1"/>
</dbReference>
<dbReference type="Gene3D" id="3.30.2310.20">
    <property type="entry name" value="RelE-like"/>
    <property type="match status" value="1"/>
</dbReference>
<evidence type="ECO:0000256" key="1">
    <source>
        <dbReference type="ARBA" id="ARBA00022649"/>
    </source>
</evidence>
<accession>A0A2W4WGG0</accession>
<protein>
    <submittedName>
        <fullName evidence="2">Type II toxin-antitoxin system RelE/ParE family toxin</fullName>
    </submittedName>
</protein>
<dbReference type="InterPro" id="IPR035093">
    <property type="entry name" value="RelE/ParE_toxin_dom_sf"/>
</dbReference>
<proteinExistence type="predicted"/>